<dbReference type="Pfam" id="PF14907">
    <property type="entry name" value="NTP_transf_5"/>
    <property type="match status" value="1"/>
</dbReference>
<accession>A0A174HRQ9</accession>
<protein>
    <recommendedName>
        <fullName evidence="3">Nucleotidyltransferase family protein</fullName>
    </recommendedName>
</protein>
<name>A0A174HRQ9_9FIRM</name>
<dbReference type="RefSeq" id="WP_055225179.1">
    <property type="nucleotide sequence ID" value="NZ_CYYW01000045.1"/>
</dbReference>
<proteinExistence type="predicted"/>
<reference evidence="1 2" key="1">
    <citation type="submission" date="2015-09" db="EMBL/GenBank/DDBJ databases">
        <authorList>
            <consortium name="Pathogen Informatics"/>
        </authorList>
    </citation>
    <scope>NUCLEOTIDE SEQUENCE [LARGE SCALE GENOMIC DNA]</scope>
    <source>
        <strain evidence="1 2">2789STDY5608860</strain>
    </source>
</reference>
<dbReference type="Proteomes" id="UP000095384">
    <property type="component" value="Unassembled WGS sequence"/>
</dbReference>
<gene>
    <name evidence="1" type="ORF">ERS852417_03028</name>
</gene>
<sequence length="384" mass="46176">MSKEVLDKIKKYKTAEQAVLLSTRRDLEKDEMDYLSEIIQSYEMEWPLYIGIVFYNRLNGIAYRNNLNVNGFPRRAMFNLRSAYENMYKRAKLHCEEISKINERFEEEKISFAFLKGSVLNTIYYEFGERMSNDTDILVGERDLGKVDKILKAMGYIQGIFKNGEIIPATKKEILFARLNTYETFPYVKKMDDKNFPVHEIDINFKLENGKSGESAGIMLQRTVQLENEDFHIRTLEKNDFLIFLCIHHFREATMMYKIIEGDDLTLYKYLDIHTFLNKTTMDWEFFVRKVKEYKREKEVYHTLWCTEELYPGTICEEVFDLFKIDDVQFLNEYKGKENTDITYEWKEEFYKRVFDEKRKFEAMENLKSENERFKKIMKELKGE</sequence>
<evidence type="ECO:0000313" key="2">
    <source>
        <dbReference type="Proteomes" id="UP000095384"/>
    </source>
</evidence>
<evidence type="ECO:0008006" key="3">
    <source>
        <dbReference type="Google" id="ProtNLM"/>
    </source>
</evidence>
<dbReference type="EMBL" id="CYYW01000045">
    <property type="protein sequence ID" value="CUO75589.1"/>
    <property type="molecule type" value="Genomic_DNA"/>
</dbReference>
<dbReference type="InterPro" id="IPR039498">
    <property type="entry name" value="NTP_transf_5"/>
</dbReference>
<organism evidence="1 2">
    <name type="scientific">Agathobacter rectalis</name>
    <dbReference type="NCBI Taxonomy" id="39491"/>
    <lineage>
        <taxon>Bacteria</taxon>
        <taxon>Bacillati</taxon>
        <taxon>Bacillota</taxon>
        <taxon>Clostridia</taxon>
        <taxon>Lachnospirales</taxon>
        <taxon>Lachnospiraceae</taxon>
        <taxon>Agathobacter</taxon>
    </lineage>
</organism>
<evidence type="ECO:0000313" key="1">
    <source>
        <dbReference type="EMBL" id="CUO75589.1"/>
    </source>
</evidence>
<dbReference type="AlphaFoldDB" id="A0A174HRQ9"/>